<keyword evidence="4" id="KW-1185">Reference proteome</keyword>
<dbReference type="InterPro" id="IPR054049">
    <property type="entry name" value="SupH-like_C"/>
</dbReference>
<dbReference type="SMART" id="SM00642">
    <property type="entry name" value="Aamy"/>
    <property type="match status" value="1"/>
</dbReference>
<feature type="chain" id="PRO_5024286357" evidence="1">
    <location>
        <begin position="22"/>
        <end position="571"/>
    </location>
</feature>
<dbReference type="InterPro" id="IPR013780">
    <property type="entry name" value="Glyco_hydro_b"/>
</dbReference>
<dbReference type="Proteomes" id="UP000323994">
    <property type="component" value="Unassembled WGS sequence"/>
</dbReference>
<dbReference type="PANTHER" id="PTHR10357">
    <property type="entry name" value="ALPHA-AMYLASE FAMILY MEMBER"/>
    <property type="match status" value="1"/>
</dbReference>
<comment type="caution">
    <text evidence="3">The sequence shown here is derived from an EMBL/GenBank/DDBJ whole genome shotgun (WGS) entry which is preliminary data.</text>
</comment>
<keyword evidence="1" id="KW-0732">Signal</keyword>
<evidence type="ECO:0000313" key="4">
    <source>
        <dbReference type="Proteomes" id="UP000323994"/>
    </source>
</evidence>
<dbReference type="InterPro" id="IPR017853">
    <property type="entry name" value="GH"/>
</dbReference>
<gene>
    <name evidence="3" type="ORF">FEM33_23995</name>
</gene>
<dbReference type="SUPFAM" id="SSF51011">
    <property type="entry name" value="Glycosyl hydrolase domain"/>
    <property type="match status" value="1"/>
</dbReference>
<protein>
    <submittedName>
        <fullName evidence="3">Trehalose synthase</fullName>
    </submittedName>
</protein>
<dbReference type="SUPFAM" id="SSF51445">
    <property type="entry name" value="(Trans)glycosidases"/>
    <property type="match status" value="1"/>
</dbReference>
<reference evidence="3 4" key="1">
    <citation type="submission" date="2019-05" db="EMBL/GenBank/DDBJ databases">
        <authorList>
            <person name="Qu J.-H."/>
        </authorList>
    </citation>
    <scope>NUCLEOTIDE SEQUENCE [LARGE SCALE GENOMIC DNA]</scope>
    <source>
        <strain evidence="3 4">NS28</strain>
    </source>
</reference>
<dbReference type="GO" id="GO:0005975">
    <property type="term" value="P:carbohydrate metabolic process"/>
    <property type="evidence" value="ECO:0007669"/>
    <property type="project" value="InterPro"/>
</dbReference>
<evidence type="ECO:0000259" key="2">
    <source>
        <dbReference type="SMART" id="SM00642"/>
    </source>
</evidence>
<dbReference type="Gene3D" id="3.20.20.80">
    <property type="entry name" value="Glycosidases"/>
    <property type="match status" value="1"/>
</dbReference>
<dbReference type="OrthoDB" id="9806009at2"/>
<dbReference type="CDD" id="cd11334">
    <property type="entry name" value="AmyAc_TreS"/>
    <property type="match status" value="1"/>
</dbReference>
<name>A0A5M8QDF8_9BACT</name>
<dbReference type="Pfam" id="PF22157">
    <property type="entry name" value="SupH-like_C"/>
    <property type="match status" value="1"/>
</dbReference>
<dbReference type="EMBL" id="VBSN01000071">
    <property type="protein sequence ID" value="KAA6432776.1"/>
    <property type="molecule type" value="Genomic_DNA"/>
</dbReference>
<feature type="domain" description="Glycosyl hydrolase family 13 catalytic" evidence="2">
    <location>
        <begin position="49"/>
        <end position="443"/>
    </location>
</feature>
<dbReference type="RefSeq" id="WP_139014506.1">
    <property type="nucleotide sequence ID" value="NZ_VBSN01000071.1"/>
</dbReference>
<accession>A0A5M8QDF8</accession>
<evidence type="ECO:0000313" key="3">
    <source>
        <dbReference type="EMBL" id="KAA6432776.1"/>
    </source>
</evidence>
<feature type="signal peptide" evidence="1">
    <location>
        <begin position="1"/>
        <end position="21"/>
    </location>
</feature>
<evidence type="ECO:0000256" key="1">
    <source>
        <dbReference type="SAM" id="SignalP"/>
    </source>
</evidence>
<dbReference type="Gene3D" id="3.90.400.10">
    <property type="entry name" value="Oligo-1,6-glucosidase, Domain 2"/>
    <property type="match status" value="1"/>
</dbReference>
<sequence>MLKPALNALLCLIFTIPLCQAQKTGSEDIVKDNLWFKNSVIYNLEIGVFKDSDGDGRGDFDGLVQKLDYLKTLGVDAIWLAPFQPSPGEDDGYDIADYYGIDRKFGNGGNFTEFMFQAKKRGIRVIMDLVINHTSDTHPWFQSARKDKNSKYRSWYIWSKELPKDWNKGMVFPGVQKGIWSFDSTAKEYYYHRFYDFQPDLNYNNPDVRQESQRVIGYWINQGIDGFRLDAVPFIIEVGKIGSENPELDFKLLKDMRTFAQWRKSDIVILGEANVEPKQSKFYFGENADGIHMMFNFFSNQHLFYALASGDLKPFVTAIKETQDIPKASQWANFLRNHDEIDLGRLTDKQREQVYKRMGPDTSMQLYDRGIRRRLAPMLGNRKQLELANSLLFSLPGAPVIRYGEEIGMGDDLSLKERLSVRTPMQWTNEKNAGFTTADTAFRPVINKGDYSYEKVNVAQQSRDPQSLLNWTTRIIKLRKECPEIGLGTYSLVESGSESILAIRYEYEGKSLVILHNFSSQPQKAVLSADKSSRLYDLMSEKGDVTAANGKFSLSMEGYGYKWFRVDHVIR</sequence>
<dbReference type="PANTHER" id="PTHR10357:SF219">
    <property type="entry name" value="MALTOSE ALPHA-D-GLUCOSYLTRANSFERASE"/>
    <property type="match status" value="1"/>
</dbReference>
<dbReference type="InterPro" id="IPR006047">
    <property type="entry name" value="GH13_cat_dom"/>
</dbReference>
<dbReference type="AlphaFoldDB" id="A0A5M8QDF8"/>
<organism evidence="3 4">
    <name type="scientific">Dyadobacter flavalbus</name>
    <dbReference type="NCBI Taxonomy" id="2579942"/>
    <lineage>
        <taxon>Bacteria</taxon>
        <taxon>Pseudomonadati</taxon>
        <taxon>Bacteroidota</taxon>
        <taxon>Cytophagia</taxon>
        <taxon>Cytophagales</taxon>
        <taxon>Spirosomataceae</taxon>
        <taxon>Dyadobacter</taxon>
    </lineage>
</organism>
<proteinExistence type="predicted"/>
<dbReference type="Gene3D" id="2.60.40.1180">
    <property type="entry name" value="Golgi alpha-mannosidase II"/>
    <property type="match status" value="1"/>
</dbReference>
<dbReference type="InterPro" id="IPR045857">
    <property type="entry name" value="O16G_dom_2"/>
</dbReference>
<dbReference type="Pfam" id="PF00128">
    <property type="entry name" value="Alpha-amylase"/>
    <property type="match status" value="2"/>
</dbReference>